<keyword evidence="5 7" id="KW-1133">Transmembrane helix</keyword>
<dbReference type="GO" id="GO:0004252">
    <property type="term" value="F:serine-type endopeptidase activity"/>
    <property type="evidence" value="ECO:0007669"/>
    <property type="project" value="InterPro"/>
</dbReference>
<gene>
    <name evidence="9" type="ORF">JI744_18410</name>
</gene>
<evidence type="ECO:0000259" key="8">
    <source>
        <dbReference type="Pfam" id="PF01694"/>
    </source>
</evidence>
<reference evidence="9" key="1">
    <citation type="submission" date="2021-01" db="EMBL/GenBank/DDBJ databases">
        <title>Genome seq and assembly of Tabrizicola sp. KVB23.</title>
        <authorList>
            <person name="Chhetri G."/>
        </authorList>
    </citation>
    <scope>NUCLEOTIDE SEQUENCE</scope>
    <source>
        <strain evidence="9">KVB23</strain>
    </source>
</reference>
<keyword evidence="4" id="KW-0378">Hydrolase</keyword>
<keyword evidence="10" id="KW-1185">Reference proteome</keyword>
<dbReference type="GO" id="GO:0016020">
    <property type="term" value="C:membrane"/>
    <property type="evidence" value="ECO:0007669"/>
    <property type="project" value="UniProtKB-SubCell"/>
</dbReference>
<comment type="similarity">
    <text evidence="2">Belongs to the peptidase S54 family.</text>
</comment>
<keyword evidence="3 7" id="KW-0812">Transmembrane</keyword>
<dbReference type="PANTHER" id="PTHR43731">
    <property type="entry name" value="RHOMBOID PROTEASE"/>
    <property type="match status" value="1"/>
</dbReference>
<dbReference type="InterPro" id="IPR035952">
    <property type="entry name" value="Rhomboid-like_sf"/>
</dbReference>
<dbReference type="EMBL" id="JAESVP010000014">
    <property type="protein sequence ID" value="MBL4930076.1"/>
    <property type="molecule type" value="Genomic_DNA"/>
</dbReference>
<dbReference type="Proteomes" id="UP000619033">
    <property type="component" value="Unassembled WGS sequence"/>
</dbReference>
<dbReference type="Pfam" id="PF01694">
    <property type="entry name" value="Rhomboid"/>
    <property type="match status" value="1"/>
</dbReference>
<feature type="transmembrane region" description="Helical" evidence="7">
    <location>
        <begin position="165"/>
        <end position="184"/>
    </location>
</feature>
<dbReference type="AlphaFoldDB" id="A0A8J7SWV5"/>
<comment type="caution">
    <text evidence="9">The sequence shown here is derived from an EMBL/GenBank/DDBJ whole genome shotgun (WGS) entry which is preliminary data.</text>
</comment>
<dbReference type="PANTHER" id="PTHR43731:SF14">
    <property type="entry name" value="PRESENILIN-ASSOCIATED RHOMBOID-LIKE PROTEIN, MITOCHONDRIAL"/>
    <property type="match status" value="1"/>
</dbReference>
<organism evidence="9 10">
    <name type="scientific">Fuscibacter oryzae</name>
    <dbReference type="NCBI Taxonomy" id="2803939"/>
    <lineage>
        <taxon>Bacteria</taxon>
        <taxon>Pseudomonadati</taxon>
        <taxon>Pseudomonadota</taxon>
        <taxon>Alphaproteobacteria</taxon>
        <taxon>Rhodobacterales</taxon>
        <taxon>Paracoccaceae</taxon>
        <taxon>Fuscibacter</taxon>
    </lineage>
</organism>
<proteinExistence type="inferred from homology"/>
<comment type="subcellular location">
    <subcellularLocation>
        <location evidence="1">Membrane</location>
        <topology evidence="1">Multi-pass membrane protein</topology>
    </subcellularLocation>
</comment>
<sequence length="223" mass="24374">MDSDGQEQADWRHPVVLAIFILCLVPEVILSGADWGLWGDPRWRLWAFQNAGFWAGLLHNWRPNYVLQPYMMFLTYGFLHAGAVHFIVNMTTLISLGPPLADAFGGRRLVLLYAGSIAGGALGFAVLSSAVLPMVGASGALFGLAGAHVALHYRARRAVHATQLPVLRAILGLVALNLVLWWAMNGQLAWETHLGGFVTGWLLALWLDPEPDDSSDRDLPDVV</sequence>
<feature type="transmembrane region" description="Helical" evidence="7">
    <location>
        <begin position="73"/>
        <end position="97"/>
    </location>
</feature>
<dbReference type="RefSeq" id="WP_202662646.1">
    <property type="nucleotide sequence ID" value="NZ_JAESVP010000014.1"/>
</dbReference>
<evidence type="ECO:0000256" key="2">
    <source>
        <dbReference type="ARBA" id="ARBA00009045"/>
    </source>
</evidence>
<feature type="transmembrane region" description="Helical" evidence="7">
    <location>
        <begin position="134"/>
        <end position="153"/>
    </location>
</feature>
<dbReference type="GO" id="GO:0006508">
    <property type="term" value="P:proteolysis"/>
    <property type="evidence" value="ECO:0007669"/>
    <property type="project" value="UniProtKB-KW"/>
</dbReference>
<protein>
    <submittedName>
        <fullName evidence="9">Rhomboid family intramembrane serine protease</fullName>
    </submittedName>
</protein>
<evidence type="ECO:0000256" key="3">
    <source>
        <dbReference type="ARBA" id="ARBA00022692"/>
    </source>
</evidence>
<keyword evidence="6 7" id="KW-0472">Membrane</keyword>
<evidence type="ECO:0000256" key="7">
    <source>
        <dbReference type="SAM" id="Phobius"/>
    </source>
</evidence>
<dbReference type="InterPro" id="IPR022764">
    <property type="entry name" value="Peptidase_S54_rhomboid_dom"/>
</dbReference>
<dbReference type="SUPFAM" id="SSF144091">
    <property type="entry name" value="Rhomboid-like"/>
    <property type="match status" value="1"/>
</dbReference>
<feature type="transmembrane region" description="Helical" evidence="7">
    <location>
        <begin position="15"/>
        <end position="33"/>
    </location>
</feature>
<evidence type="ECO:0000256" key="4">
    <source>
        <dbReference type="ARBA" id="ARBA00022801"/>
    </source>
</evidence>
<evidence type="ECO:0000313" key="10">
    <source>
        <dbReference type="Proteomes" id="UP000619033"/>
    </source>
</evidence>
<keyword evidence="9" id="KW-0645">Protease</keyword>
<feature type="domain" description="Peptidase S54 rhomboid" evidence="8">
    <location>
        <begin position="71"/>
        <end position="206"/>
    </location>
</feature>
<feature type="transmembrane region" description="Helical" evidence="7">
    <location>
        <begin position="109"/>
        <end position="128"/>
    </location>
</feature>
<evidence type="ECO:0000256" key="5">
    <source>
        <dbReference type="ARBA" id="ARBA00022989"/>
    </source>
</evidence>
<dbReference type="Gene3D" id="1.20.1540.10">
    <property type="entry name" value="Rhomboid-like"/>
    <property type="match status" value="1"/>
</dbReference>
<dbReference type="InterPro" id="IPR050925">
    <property type="entry name" value="Rhomboid_protease_S54"/>
</dbReference>
<accession>A0A8J7SWV5</accession>
<evidence type="ECO:0000256" key="6">
    <source>
        <dbReference type="ARBA" id="ARBA00023136"/>
    </source>
</evidence>
<name>A0A8J7SWV5_9RHOB</name>
<evidence type="ECO:0000256" key="1">
    <source>
        <dbReference type="ARBA" id="ARBA00004141"/>
    </source>
</evidence>
<evidence type="ECO:0000313" key="9">
    <source>
        <dbReference type="EMBL" id="MBL4930076.1"/>
    </source>
</evidence>